<name>A0ABV7VDV9_9PROT</name>
<dbReference type="PANTHER" id="PTHR24096">
    <property type="entry name" value="LONG-CHAIN-FATTY-ACID--COA LIGASE"/>
    <property type="match status" value="1"/>
</dbReference>
<dbReference type="SUPFAM" id="SSF56801">
    <property type="entry name" value="Acetyl-CoA synthetase-like"/>
    <property type="match status" value="1"/>
</dbReference>
<comment type="caution">
    <text evidence="2">The sequence shown here is derived from an EMBL/GenBank/DDBJ whole genome shotgun (WGS) entry which is preliminary data.</text>
</comment>
<dbReference type="InterPro" id="IPR042099">
    <property type="entry name" value="ANL_N_sf"/>
</dbReference>
<protein>
    <submittedName>
        <fullName evidence="2">Feruloyl-CoA synthase</fullName>
    </submittedName>
</protein>
<proteinExistence type="predicted"/>
<dbReference type="Proteomes" id="UP001595711">
    <property type="component" value="Unassembled WGS sequence"/>
</dbReference>
<dbReference type="Gene3D" id="3.40.50.12780">
    <property type="entry name" value="N-terminal domain of ligase-like"/>
    <property type="match status" value="1"/>
</dbReference>
<evidence type="ECO:0000313" key="3">
    <source>
        <dbReference type="Proteomes" id="UP001595711"/>
    </source>
</evidence>
<keyword evidence="3" id="KW-1185">Reference proteome</keyword>
<dbReference type="Pfam" id="PF00501">
    <property type="entry name" value="AMP-binding"/>
    <property type="match status" value="1"/>
</dbReference>
<dbReference type="PANTHER" id="PTHR24096:SF420">
    <property type="entry name" value="LONG-CHAIN-FATTY-ACID--COA LIGASE-RELATED"/>
    <property type="match status" value="1"/>
</dbReference>
<sequence length="599" mass="64445">MTDARIAGAAKPPFIALDLATPRIRRRAHGDGGFILESEEPLGSYADHAGLLLQKHAGARPDAVFIAERSVTAADGWRRITYGEAWAAARRIAQSLLDRGLGQQDAILILSGNSIDHALLMLGGFVAGVPVVPVSVAYSLMSGDFAKVHHIFGLVKPKLVYAAGAPFAKVLAALPAGVEQVTDLATLLATAPTAAVDARFGAIRPDWVSKYLFTSGSTGLPKGVINTHRMMMSNQQAIAQIWPFLKATPPVLLDWLPWNHTFGGNHNFNMVLRQGGTLHIDDGKPAPGLVEKTIANLREVSPTVYFNVPAGYAMLLPHLEKDDALCRRFFNRLQMIFYAGAALPPDLWTRLEALSIHVLGKRVCMTSSWGSTETAPMATAAHYPIERAGVIGVPVPGVQVKFVPSAGKFEVRVKGPNVTPGYLGNPEQTRKAFDEDGFYCMGDAAKLADDAAPERGMVFDGRIAEDFKLTTGTWVHVGGVRVAALAACSPLLQDAVVTGQDRDSVGLLAWPTAAAKELEPAALHRQIAERLAAYNTTQGGSSLQVRRVLLLSEPPQIDANEITDKGYINQRATLERRQADVEKLYAVDPAADVIIVTDR</sequence>
<organism evidence="2 3">
    <name type="scientific">Ferrovibrio xuzhouensis</name>
    <dbReference type="NCBI Taxonomy" id="1576914"/>
    <lineage>
        <taxon>Bacteria</taxon>
        <taxon>Pseudomonadati</taxon>
        <taxon>Pseudomonadota</taxon>
        <taxon>Alphaproteobacteria</taxon>
        <taxon>Rhodospirillales</taxon>
        <taxon>Rhodospirillaceae</taxon>
        <taxon>Ferrovibrio</taxon>
    </lineage>
</organism>
<gene>
    <name evidence="2" type="ORF">ACFOOQ_06215</name>
</gene>
<reference evidence="3" key="1">
    <citation type="journal article" date="2019" name="Int. J. Syst. Evol. Microbiol.">
        <title>The Global Catalogue of Microorganisms (GCM) 10K type strain sequencing project: providing services to taxonomists for standard genome sequencing and annotation.</title>
        <authorList>
            <consortium name="The Broad Institute Genomics Platform"/>
            <consortium name="The Broad Institute Genome Sequencing Center for Infectious Disease"/>
            <person name="Wu L."/>
            <person name="Ma J."/>
        </authorList>
    </citation>
    <scope>NUCLEOTIDE SEQUENCE [LARGE SCALE GENOMIC DNA]</scope>
    <source>
        <strain evidence="3">KCTC 42182</strain>
    </source>
</reference>
<dbReference type="EMBL" id="JBHRYJ010000001">
    <property type="protein sequence ID" value="MFC3675127.1"/>
    <property type="molecule type" value="Genomic_DNA"/>
</dbReference>
<accession>A0ABV7VDV9</accession>
<dbReference type="Pfam" id="PF23562">
    <property type="entry name" value="AMP-binding_C_3"/>
    <property type="match status" value="1"/>
</dbReference>
<evidence type="ECO:0000259" key="1">
    <source>
        <dbReference type="Pfam" id="PF00501"/>
    </source>
</evidence>
<dbReference type="NCBIfam" id="NF009232">
    <property type="entry name" value="PRK12582.1"/>
    <property type="match status" value="1"/>
</dbReference>
<evidence type="ECO:0000313" key="2">
    <source>
        <dbReference type="EMBL" id="MFC3675127.1"/>
    </source>
</evidence>
<dbReference type="RefSeq" id="WP_379723103.1">
    <property type="nucleotide sequence ID" value="NZ_JBHRYJ010000001.1"/>
</dbReference>
<feature type="domain" description="AMP-dependent synthetase/ligase" evidence="1">
    <location>
        <begin position="54"/>
        <end position="423"/>
    </location>
</feature>
<dbReference type="InterPro" id="IPR020845">
    <property type="entry name" value="AMP-binding_CS"/>
</dbReference>
<dbReference type="InterPro" id="IPR000873">
    <property type="entry name" value="AMP-dep_synth/lig_dom"/>
</dbReference>
<dbReference type="PROSITE" id="PS00455">
    <property type="entry name" value="AMP_BINDING"/>
    <property type="match status" value="1"/>
</dbReference>